<dbReference type="InterPro" id="IPR010982">
    <property type="entry name" value="Lambda_DNA-bd_dom_sf"/>
</dbReference>
<proteinExistence type="predicted"/>
<dbReference type="InterPro" id="IPR013096">
    <property type="entry name" value="Cupin_2"/>
</dbReference>
<reference evidence="5" key="1">
    <citation type="submission" date="2017-10" db="EMBL/GenBank/DDBJ databases">
        <authorList>
            <person name="Toshchakov S.V."/>
            <person name="Goeva M.A."/>
        </authorList>
    </citation>
    <scope>NUCLEOTIDE SEQUENCE [LARGE SCALE GENOMIC DNA]</scope>
    <source>
        <strain evidence="5">JR1/69-1-13</strain>
    </source>
</reference>
<dbReference type="AlphaFoldDB" id="A0A2U1V3X8"/>
<keyword evidence="1" id="KW-0238">DNA-binding</keyword>
<accession>A0A2U1V3X8</accession>
<dbReference type="RefSeq" id="WP_109517382.1">
    <property type="nucleotide sequence ID" value="NZ_PDOA01000007.1"/>
</dbReference>
<dbReference type="SUPFAM" id="SSF51182">
    <property type="entry name" value="RmlC-like cupins"/>
    <property type="match status" value="1"/>
</dbReference>
<dbReference type="InterPro" id="IPR001387">
    <property type="entry name" value="Cro/C1-type_HTH"/>
</dbReference>
<feature type="region of interest" description="Disordered" evidence="2">
    <location>
        <begin position="81"/>
        <end position="103"/>
    </location>
</feature>
<evidence type="ECO:0000256" key="1">
    <source>
        <dbReference type="ARBA" id="ARBA00023125"/>
    </source>
</evidence>
<dbReference type="InterPro" id="IPR014710">
    <property type="entry name" value="RmlC-like_jellyroll"/>
</dbReference>
<dbReference type="GO" id="GO:0005829">
    <property type="term" value="C:cytosol"/>
    <property type="evidence" value="ECO:0007669"/>
    <property type="project" value="TreeGrafter"/>
</dbReference>
<dbReference type="SUPFAM" id="SSF47413">
    <property type="entry name" value="lambda repressor-like DNA-binding domains"/>
    <property type="match status" value="1"/>
</dbReference>
<dbReference type="Pfam" id="PF07883">
    <property type="entry name" value="Cupin_2"/>
    <property type="match status" value="1"/>
</dbReference>
<evidence type="ECO:0000259" key="3">
    <source>
        <dbReference type="PROSITE" id="PS50943"/>
    </source>
</evidence>
<protein>
    <recommendedName>
        <fullName evidence="3">HTH cro/C1-type domain-containing protein</fullName>
    </recommendedName>
</protein>
<dbReference type="PROSITE" id="PS50943">
    <property type="entry name" value="HTH_CROC1"/>
    <property type="match status" value="1"/>
</dbReference>
<dbReference type="Gene3D" id="1.10.260.40">
    <property type="entry name" value="lambda repressor-like DNA-binding domains"/>
    <property type="match status" value="1"/>
</dbReference>
<dbReference type="EMBL" id="PDOA01000007">
    <property type="protein sequence ID" value="PWC28561.1"/>
    <property type="molecule type" value="Genomic_DNA"/>
</dbReference>
<dbReference type="GO" id="GO:0003677">
    <property type="term" value="F:DNA binding"/>
    <property type="evidence" value="ECO:0007669"/>
    <property type="project" value="UniProtKB-KW"/>
</dbReference>
<dbReference type="InterPro" id="IPR050807">
    <property type="entry name" value="TransReg_Diox_bact_type"/>
</dbReference>
<dbReference type="Proteomes" id="UP000245048">
    <property type="component" value="Unassembled WGS sequence"/>
</dbReference>
<dbReference type="GO" id="GO:0003700">
    <property type="term" value="F:DNA-binding transcription factor activity"/>
    <property type="evidence" value="ECO:0007669"/>
    <property type="project" value="TreeGrafter"/>
</dbReference>
<dbReference type="InterPro" id="IPR011051">
    <property type="entry name" value="RmlC_Cupin_sf"/>
</dbReference>
<dbReference type="SMART" id="SM00530">
    <property type="entry name" value="HTH_XRE"/>
    <property type="match status" value="1"/>
</dbReference>
<gene>
    <name evidence="4" type="ORF">CR165_12790</name>
</gene>
<organism evidence="4 5">
    <name type="scientific">Teichococcus aestuarii</name>
    <dbReference type="NCBI Taxonomy" id="568898"/>
    <lineage>
        <taxon>Bacteria</taxon>
        <taxon>Pseudomonadati</taxon>
        <taxon>Pseudomonadota</taxon>
        <taxon>Alphaproteobacteria</taxon>
        <taxon>Acetobacterales</taxon>
        <taxon>Roseomonadaceae</taxon>
        <taxon>Roseomonas</taxon>
    </lineage>
</organism>
<evidence type="ECO:0000313" key="4">
    <source>
        <dbReference type="EMBL" id="PWC28561.1"/>
    </source>
</evidence>
<dbReference type="Pfam" id="PF01381">
    <property type="entry name" value="HTH_3"/>
    <property type="match status" value="1"/>
</dbReference>
<feature type="compositionally biased region" description="Low complexity" evidence="2">
    <location>
        <begin position="81"/>
        <end position="96"/>
    </location>
</feature>
<dbReference type="CDD" id="cd02209">
    <property type="entry name" value="cupin_XRE_C"/>
    <property type="match status" value="1"/>
</dbReference>
<evidence type="ECO:0000256" key="2">
    <source>
        <dbReference type="SAM" id="MobiDB-lite"/>
    </source>
</evidence>
<evidence type="ECO:0000313" key="5">
    <source>
        <dbReference type="Proteomes" id="UP000245048"/>
    </source>
</evidence>
<dbReference type="PANTHER" id="PTHR46797">
    <property type="entry name" value="HTH-TYPE TRANSCRIPTIONAL REGULATOR"/>
    <property type="match status" value="1"/>
</dbReference>
<name>A0A2U1V3X8_9PROT</name>
<dbReference type="Gene3D" id="2.60.120.10">
    <property type="entry name" value="Jelly Rolls"/>
    <property type="match status" value="1"/>
</dbReference>
<dbReference type="PANTHER" id="PTHR46797:SF2">
    <property type="entry name" value="TRANSCRIPTIONAL REGULATOR"/>
    <property type="match status" value="1"/>
</dbReference>
<sequence>MTVAETAALGADGAVRIGIRLRALRAEQGLTIPALAAKASLSAGLISQIERGQSNPSIKTIQRLTLALGVNLWAFLGAAEAEPGGEPGPEAAETPPFVQRRAQRPRMLVGPSRMVKELLSPRGERGLRFLMVTLPPGAAAEEMLTGPGEKGGYVVSGRVVLTVDGQQAELAEGDSFQFDSRQPHGLANRSGREATILWIMSILQPDP</sequence>
<dbReference type="CDD" id="cd00093">
    <property type="entry name" value="HTH_XRE"/>
    <property type="match status" value="1"/>
</dbReference>
<comment type="caution">
    <text evidence="4">The sequence shown here is derived from an EMBL/GenBank/DDBJ whole genome shotgun (WGS) entry which is preliminary data.</text>
</comment>
<dbReference type="OrthoDB" id="9805356at2"/>
<feature type="domain" description="HTH cro/C1-type" evidence="3">
    <location>
        <begin position="21"/>
        <end position="76"/>
    </location>
</feature>
<keyword evidence="5" id="KW-1185">Reference proteome</keyword>